<evidence type="ECO:0000256" key="1">
    <source>
        <dbReference type="ARBA" id="ARBA00001973"/>
    </source>
</evidence>
<feature type="domain" description="Tyrosinase copper-binding" evidence="6">
    <location>
        <begin position="55"/>
        <end position="72"/>
    </location>
</feature>
<dbReference type="InterPro" id="IPR002227">
    <property type="entry name" value="Tyrosinase_Cu-bd"/>
</dbReference>
<keyword evidence="5" id="KW-0186">Copper</keyword>
<comment type="cofactor">
    <cofactor evidence="1">
        <name>Cu(2+)</name>
        <dbReference type="ChEBI" id="CHEBI:29036"/>
    </cofactor>
</comment>
<keyword evidence="3" id="KW-0479">Metal-binding</keyword>
<name>A0A387HMX7_9ACTN</name>
<dbReference type="GO" id="GO:0004503">
    <property type="term" value="F:tyrosinase activity"/>
    <property type="evidence" value="ECO:0007669"/>
    <property type="project" value="UniProtKB-EC"/>
</dbReference>
<dbReference type="Proteomes" id="UP000271554">
    <property type="component" value="Chromosome"/>
</dbReference>
<gene>
    <name evidence="8" type="primary">melC2_1</name>
    <name evidence="8" type="ORF">DWB77_04340</name>
</gene>
<proteinExistence type="inferred from homology"/>
<feature type="domain" description="Tyrosinase copper-binding" evidence="7">
    <location>
        <begin position="219"/>
        <end position="230"/>
    </location>
</feature>
<accession>A0A387HMX7</accession>
<evidence type="ECO:0000256" key="5">
    <source>
        <dbReference type="ARBA" id="ARBA00023008"/>
    </source>
</evidence>
<reference evidence="8 9" key="1">
    <citation type="submission" date="2018-10" db="EMBL/GenBank/DDBJ databases">
        <title>Relationship between Morphology and Antimicrobial Activity in Streptomyces.</title>
        <authorList>
            <person name="Kang H.J."/>
            <person name="Kim S.B."/>
        </authorList>
    </citation>
    <scope>NUCLEOTIDE SEQUENCE [LARGE SCALE GENOMIC DNA]</scope>
    <source>
        <strain evidence="8 9">BH38</strain>
    </source>
</reference>
<dbReference type="InterPro" id="IPR008922">
    <property type="entry name" value="Di-copper_centre_dom_sf"/>
</dbReference>
<evidence type="ECO:0000256" key="4">
    <source>
        <dbReference type="ARBA" id="ARBA00023002"/>
    </source>
</evidence>
<dbReference type="GO" id="GO:0046872">
    <property type="term" value="F:metal ion binding"/>
    <property type="evidence" value="ECO:0007669"/>
    <property type="project" value="UniProtKB-KW"/>
</dbReference>
<evidence type="ECO:0000259" key="7">
    <source>
        <dbReference type="PROSITE" id="PS00498"/>
    </source>
</evidence>
<dbReference type="InterPro" id="IPR050316">
    <property type="entry name" value="Tyrosinase/Hemocyanin"/>
</dbReference>
<evidence type="ECO:0000259" key="6">
    <source>
        <dbReference type="PROSITE" id="PS00497"/>
    </source>
</evidence>
<dbReference type="PROSITE" id="PS00498">
    <property type="entry name" value="TYROSINASE_2"/>
    <property type="match status" value="1"/>
</dbReference>
<dbReference type="PANTHER" id="PTHR11474:SF126">
    <property type="entry name" value="TYROSINASE-LIKE PROTEIN TYR-1-RELATED"/>
    <property type="match status" value="1"/>
</dbReference>
<dbReference type="Pfam" id="PF00264">
    <property type="entry name" value="Tyrosinase"/>
    <property type="match status" value="1"/>
</dbReference>
<comment type="similarity">
    <text evidence="2">Belongs to the tyrosinase family.</text>
</comment>
<dbReference type="RefSeq" id="WP_120722795.1">
    <property type="nucleotide sequence ID" value="NZ_CP032698.1"/>
</dbReference>
<dbReference type="Gene3D" id="1.10.1280.10">
    <property type="entry name" value="Di-copper center containing domain from catechol oxidase"/>
    <property type="match status" value="1"/>
</dbReference>
<dbReference type="PANTHER" id="PTHR11474">
    <property type="entry name" value="TYROSINASE FAMILY MEMBER"/>
    <property type="match status" value="1"/>
</dbReference>
<organism evidence="8 9">
    <name type="scientific">Streptomyces hundungensis</name>
    <dbReference type="NCBI Taxonomy" id="1077946"/>
    <lineage>
        <taxon>Bacteria</taxon>
        <taxon>Bacillati</taxon>
        <taxon>Actinomycetota</taxon>
        <taxon>Actinomycetes</taxon>
        <taxon>Kitasatosporales</taxon>
        <taxon>Streptomycetaceae</taxon>
        <taxon>Streptomyces</taxon>
    </lineage>
</organism>
<evidence type="ECO:0000256" key="3">
    <source>
        <dbReference type="ARBA" id="ARBA00022723"/>
    </source>
</evidence>
<dbReference type="AlphaFoldDB" id="A0A387HMX7"/>
<dbReference type="EMBL" id="CP032698">
    <property type="protein sequence ID" value="AYG82170.1"/>
    <property type="molecule type" value="Genomic_DNA"/>
</dbReference>
<dbReference type="SUPFAM" id="SSF48056">
    <property type="entry name" value="Di-copper centre-containing domain"/>
    <property type="match status" value="1"/>
</dbReference>
<dbReference type="EC" id="1.14.18.1" evidence="8"/>
<evidence type="ECO:0000313" key="9">
    <source>
        <dbReference type="Proteomes" id="UP000271554"/>
    </source>
</evidence>
<dbReference type="OrthoDB" id="2874181at2"/>
<protein>
    <submittedName>
        <fullName evidence="8">Tyrosinase</fullName>
        <ecNumber evidence="8">1.14.18.1</ecNumber>
    </submittedName>
</protein>
<keyword evidence="4 8" id="KW-0560">Oxidoreductase</keyword>
<dbReference type="PROSITE" id="PS00497">
    <property type="entry name" value="TYROSINASE_1"/>
    <property type="match status" value="1"/>
</dbReference>
<keyword evidence="9" id="KW-1185">Reference proteome</keyword>
<dbReference type="PRINTS" id="PR00092">
    <property type="entry name" value="TYROSINASE"/>
</dbReference>
<dbReference type="KEGG" id="shun:DWB77_04340"/>
<sequence>MVYTRKNQRNLTSAERKAFVNAVLELKRRGTYDAFARTHIDFYVSDGDRGLRVAHMAPSFLPWHRRFLLEFERALQKVDPRVTVPYWDWTRDSSAASSLWGDDFMGGNGRRGDLQVMTGPFAHAHGHWDITVNVTDERFLTRDLGRPKNPIKLPTAADVAQALADPVYDVSPWNSMSGTGFRNKLEGWTKASGDARFRTHNQVHRWIGGIMLGGAAVNDPVFWLHHAFVDSLWSRWQAAHPKSKRYLPDVPPPLGDLQHGRVAALHDPMPPWNVAPAALLDHSRIYRYA</sequence>
<evidence type="ECO:0000256" key="2">
    <source>
        <dbReference type="ARBA" id="ARBA00009928"/>
    </source>
</evidence>
<evidence type="ECO:0000313" key="8">
    <source>
        <dbReference type="EMBL" id="AYG82170.1"/>
    </source>
</evidence>